<dbReference type="Gene3D" id="1.10.510.10">
    <property type="entry name" value="Transferase(Phosphotransferase) domain 1"/>
    <property type="match status" value="1"/>
</dbReference>
<dbReference type="HOGENOM" id="CLU_000288_7_18_1"/>
<sequence>MSPLMHNGTVDDFVKKTPNVNRVHLLVQIAQGLEYMHTQNPPIIHGDLKANNILVSEDGSACLSDFGLSRVHVGHSSEVTLATDTQQTLAPITMAYHANFRWGAPEVLLDAMCRTPASDIYSLGRLMVELLTGEIPFPHLPDCAIIQHVEAGTYDRPPKDSDAAARGLDDDMWGLILECWDQDPLKRPSASQVVERLRRMPEPASVNPSWKPCVKAAGRGTTGDSGSSALIYSGATDSAAELSVNIGWLEYRAHAQGGLSILNQFDT</sequence>
<feature type="domain" description="Protein kinase" evidence="1">
    <location>
        <begin position="1"/>
        <end position="205"/>
    </location>
</feature>
<dbReference type="GO" id="GO:0004674">
    <property type="term" value="F:protein serine/threonine kinase activity"/>
    <property type="evidence" value="ECO:0007669"/>
    <property type="project" value="TreeGrafter"/>
</dbReference>
<dbReference type="Pfam" id="PF07714">
    <property type="entry name" value="PK_Tyr_Ser-Thr"/>
    <property type="match status" value="1"/>
</dbReference>
<gene>
    <name evidence="2" type="ORF">BOTBODRAFT_246069</name>
</gene>
<dbReference type="AlphaFoldDB" id="A0A067M4R3"/>
<keyword evidence="3" id="KW-1185">Reference proteome</keyword>
<protein>
    <recommendedName>
        <fullName evidence="1">Protein kinase domain-containing protein</fullName>
    </recommendedName>
</protein>
<accession>A0A067M4R3</accession>
<name>A0A067M4R3_BOTB1</name>
<dbReference type="GO" id="GO:0005524">
    <property type="term" value="F:ATP binding"/>
    <property type="evidence" value="ECO:0007669"/>
    <property type="project" value="InterPro"/>
</dbReference>
<evidence type="ECO:0000313" key="2">
    <source>
        <dbReference type="EMBL" id="KDQ06581.1"/>
    </source>
</evidence>
<dbReference type="SUPFAM" id="SSF56112">
    <property type="entry name" value="Protein kinase-like (PK-like)"/>
    <property type="match status" value="1"/>
</dbReference>
<dbReference type="Proteomes" id="UP000027195">
    <property type="component" value="Unassembled WGS sequence"/>
</dbReference>
<dbReference type="InParanoid" id="A0A067M4R3"/>
<dbReference type="SMART" id="SM00220">
    <property type="entry name" value="S_TKc"/>
    <property type="match status" value="1"/>
</dbReference>
<dbReference type="STRING" id="930990.A0A067M4R3"/>
<dbReference type="PANTHER" id="PTHR44329">
    <property type="entry name" value="SERINE/THREONINE-PROTEIN KINASE TNNI3K-RELATED"/>
    <property type="match status" value="1"/>
</dbReference>
<dbReference type="InterPro" id="IPR051681">
    <property type="entry name" value="Ser/Thr_Kinases-Pseudokinases"/>
</dbReference>
<dbReference type="InterPro" id="IPR001245">
    <property type="entry name" value="Ser-Thr/Tyr_kinase_cat_dom"/>
</dbReference>
<dbReference type="InterPro" id="IPR008271">
    <property type="entry name" value="Ser/Thr_kinase_AS"/>
</dbReference>
<dbReference type="EMBL" id="KL198130">
    <property type="protein sequence ID" value="KDQ06581.1"/>
    <property type="molecule type" value="Genomic_DNA"/>
</dbReference>
<evidence type="ECO:0000313" key="3">
    <source>
        <dbReference type="Proteomes" id="UP000027195"/>
    </source>
</evidence>
<dbReference type="OrthoDB" id="26722at2759"/>
<evidence type="ECO:0000259" key="1">
    <source>
        <dbReference type="PROSITE" id="PS50011"/>
    </source>
</evidence>
<dbReference type="InterPro" id="IPR000719">
    <property type="entry name" value="Prot_kinase_dom"/>
</dbReference>
<proteinExistence type="predicted"/>
<reference evidence="3" key="1">
    <citation type="journal article" date="2014" name="Proc. Natl. Acad. Sci. U.S.A.">
        <title>Extensive sampling of basidiomycete genomes demonstrates inadequacy of the white-rot/brown-rot paradigm for wood decay fungi.</title>
        <authorList>
            <person name="Riley R."/>
            <person name="Salamov A.A."/>
            <person name="Brown D.W."/>
            <person name="Nagy L.G."/>
            <person name="Floudas D."/>
            <person name="Held B.W."/>
            <person name="Levasseur A."/>
            <person name="Lombard V."/>
            <person name="Morin E."/>
            <person name="Otillar R."/>
            <person name="Lindquist E.A."/>
            <person name="Sun H."/>
            <person name="LaButti K.M."/>
            <person name="Schmutz J."/>
            <person name="Jabbour D."/>
            <person name="Luo H."/>
            <person name="Baker S.E."/>
            <person name="Pisabarro A.G."/>
            <person name="Walton J.D."/>
            <person name="Blanchette R.A."/>
            <person name="Henrissat B."/>
            <person name="Martin F."/>
            <person name="Cullen D."/>
            <person name="Hibbett D.S."/>
            <person name="Grigoriev I.V."/>
        </authorList>
    </citation>
    <scope>NUCLEOTIDE SEQUENCE [LARGE SCALE GENOMIC DNA]</scope>
    <source>
        <strain evidence="3">FD-172 SS1</strain>
    </source>
</reference>
<organism evidence="2 3">
    <name type="scientific">Botryobasidium botryosum (strain FD-172 SS1)</name>
    <dbReference type="NCBI Taxonomy" id="930990"/>
    <lineage>
        <taxon>Eukaryota</taxon>
        <taxon>Fungi</taxon>
        <taxon>Dikarya</taxon>
        <taxon>Basidiomycota</taxon>
        <taxon>Agaricomycotina</taxon>
        <taxon>Agaricomycetes</taxon>
        <taxon>Cantharellales</taxon>
        <taxon>Botryobasidiaceae</taxon>
        <taxon>Botryobasidium</taxon>
    </lineage>
</organism>
<dbReference type="PROSITE" id="PS50011">
    <property type="entry name" value="PROTEIN_KINASE_DOM"/>
    <property type="match status" value="1"/>
</dbReference>
<dbReference type="InterPro" id="IPR011009">
    <property type="entry name" value="Kinase-like_dom_sf"/>
</dbReference>
<dbReference type="PROSITE" id="PS00108">
    <property type="entry name" value="PROTEIN_KINASE_ST"/>
    <property type="match status" value="1"/>
</dbReference>
<dbReference type="PANTHER" id="PTHR44329:SF214">
    <property type="entry name" value="PROTEIN KINASE DOMAIN-CONTAINING PROTEIN"/>
    <property type="match status" value="1"/>
</dbReference>